<name>A0A0U1AWD3_9MYCO</name>
<reference evidence="1 2" key="1">
    <citation type="submission" date="2015-03" db="EMBL/GenBank/DDBJ databases">
        <authorList>
            <person name="Murphy D."/>
        </authorList>
    </citation>
    <scope>NUCLEOTIDE SEQUENCE [LARGE SCALE GENOMIC DNA]</scope>
    <source>
        <strain evidence="1 2">PAP088</strain>
    </source>
</reference>
<dbReference type="RefSeq" id="WP_005057232.1">
    <property type="nucleotide sequence ID" value="NZ_AP022621.1"/>
</dbReference>
<dbReference type="AlphaFoldDB" id="A0A0U1AWD3"/>
<dbReference type="Proteomes" id="UP000045782">
    <property type="component" value="Unassembled WGS sequence"/>
</dbReference>
<proteinExistence type="predicted"/>
<sequence length="69" mass="7647">MSNDGSSPPPGGGPIADRRRQFEELSRTHREDADERAHIEHKIEIVTSDPDLTAEEKAAAIAELRRALE</sequence>
<protein>
    <submittedName>
        <fullName evidence="1">Uncharacterized protein</fullName>
    </submittedName>
</protein>
<organism evidence="1 2">
    <name type="scientific">Mycobacteroides abscessus</name>
    <dbReference type="NCBI Taxonomy" id="36809"/>
    <lineage>
        <taxon>Bacteria</taxon>
        <taxon>Bacillati</taxon>
        <taxon>Actinomycetota</taxon>
        <taxon>Actinomycetes</taxon>
        <taxon>Mycobacteriales</taxon>
        <taxon>Mycobacteriaceae</taxon>
        <taxon>Mycobacteroides</taxon>
    </lineage>
</organism>
<evidence type="ECO:0000313" key="2">
    <source>
        <dbReference type="Proteomes" id="UP000045782"/>
    </source>
</evidence>
<accession>A0A0U1AWD3</accession>
<gene>
    <name evidence="1" type="ORF">ERS075579_00342</name>
</gene>
<evidence type="ECO:0000313" key="1">
    <source>
        <dbReference type="EMBL" id="CPV32464.1"/>
    </source>
</evidence>
<dbReference type="EMBL" id="CSWP01000001">
    <property type="protein sequence ID" value="CPV32464.1"/>
    <property type="molecule type" value="Genomic_DNA"/>
</dbReference>